<dbReference type="PANTHER" id="PTHR10091">
    <property type="entry name" value="ALDOSE-1-EPIMERASE"/>
    <property type="match status" value="1"/>
</dbReference>
<dbReference type="Gene3D" id="2.70.98.10">
    <property type="match status" value="1"/>
</dbReference>
<reference evidence="13 14" key="1">
    <citation type="submission" date="2018-01" db="EMBL/GenBank/DDBJ databases">
        <title>Genome sequence of a Cantenovulum-like bacteria.</title>
        <authorList>
            <person name="Tan W.R."/>
            <person name="Lau N.-S."/>
            <person name="Go F."/>
            <person name="Amirul A.-A.A."/>
        </authorList>
    </citation>
    <scope>NUCLEOTIDE SEQUENCE [LARGE SCALE GENOMIC DNA]</scope>
    <source>
        <strain evidence="13 14">CCB-QB4</strain>
        <plasmid evidence="14">Plasmid unnamed1</plasmid>
    </source>
</reference>
<dbReference type="KEGG" id="cate:C2869_21905"/>
<evidence type="ECO:0000256" key="9">
    <source>
        <dbReference type="PIRNR" id="PIRNR005096"/>
    </source>
</evidence>
<evidence type="ECO:0000256" key="1">
    <source>
        <dbReference type="ARBA" id="ARBA00004496"/>
    </source>
</evidence>
<dbReference type="PANTHER" id="PTHR10091:SF0">
    <property type="entry name" value="GALACTOSE MUTAROTASE"/>
    <property type="match status" value="1"/>
</dbReference>
<dbReference type="GO" id="GO:0006006">
    <property type="term" value="P:glucose metabolic process"/>
    <property type="evidence" value="ECO:0007669"/>
    <property type="project" value="TreeGrafter"/>
</dbReference>
<dbReference type="UniPathway" id="UPA00242"/>
<dbReference type="PIRSF" id="PIRSF005096">
    <property type="entry name" value="GALM"/>
    <property type="match status" value="1"/>
</dbReference>
<name>A0A2S0VYG6_9ALTE</name>
<comment type="catalytic activity">
    <reaction evidence="9">
        <text>alpha-D-glucose = beta-D-glucose</text>
        <dbReference type="Rhea" id="RHEA:10264"/>
        <dbReference type="ChEBI" id="CHEBI:15903"/>
        <dbReference type="ChEBI" id="CHEBI:17925"/>
        <dbReference type="EC" id="5.1.3.3"/>
    </reaction>
</comment>
<evidence type="ECO:0000313" key="14">
    <source>
        <dbReference type="Proteomes" id="UP000244441"/>
    </source>
</evidence>
<feature type="active site" description="Proton acceptor" evidence="10">
    <location>
        <position position="314"/>
    </location>
</feature>
<comment type="subunit">
    <text evidence="4">Monomer.</text>
</comment>
<comment type="subcellular location">
    <subcellularLocation>
        <location evidence="1">Cytoplasm</location>
    </subcellularLocation>
</comment>
<feature type="binding site" evidence="12">
    <location>
        <begin position="79"/>
        <end position="80"/>
    </location>
    <ligand>
        <name>beta-D-galactose</name>
        <dbReference type="ChEBI" id="CHEBI:27667"/>
    </ligand>
</feature>
<protein>
    <recommendedName>
        <fullName evidence="9">Aldose 1-epimerase</fullName>
        <ecNumber evidence="9">5.1.3.3</ecNumber>
    </recommendedName>
</protein>
<evidence type="ECO:0000256" key="12">
    <source>
        <dbReference type="PIRSR" id="PIRSR005096-3"/>
    </source>
</evidence>
<gene>
    <name evidence="13" type="ORF">C2869_21905</name>
</gene>
<keyword evidence="7 9" id="KW-0413">Isomerase</keyword>
<comment type="similarity">
    <text evidence="3 9">Belongs to the aldose epimerase family.</text>
</comment>
<keyword evidence="5" id="KW-0963">Cytoplasm</keyword>
<dbReference type="SUPFAM" id="SSF74650">
    <property type="entry name" value="Galactose mutarotase-like"/>
    <property type="match status" value="1"/>
</dbReference>
<dbReference type="GO" id="GO:0033499">
    <property type="term" value="P:galactose catabolic process via UDP-galactose, Leloir pathway"/>
    <property type="evidence" value="ECO:0007669"/>
    <property type="project" value="TreeGrafter"/>
</dbReference>
<dbReference type="InterPro" id="IPR015443">
    <property type="entry name" value="Aldose_1-epimerase"/>
</dbReference>
<geneLocation type="plasmid" evidence="13">
    <name>unnamed1</name>
</geneLocation>
<dbReference type="GO" id="GO:0005737">
    <property type="term" value="C:cytoplasm"/>
    <property type="evidence" value="ECO:0007669"/>
    <property type="project" value="UniProtKB-SubCell"/>
</dbReference>
<keyword evidence="13" id="KW-0614">Plasmid</keyword>
<evidence type="ECO:0000256" key="4">
    <source>
        <dbReference type="ARBA" id="ARBA00011245"/>
    </source>
</evidence>
<dbReference type="InterPro" id="IPR008183">
    <property type="entry name" value="Aldose_1/G6P_1-epimerase"/>
</dbReference>
<accession>A0A2S0VYG6</accession>
<sequence length="350" mass="38933">MIEQQPYGTLPNGEQVTQYTLTNKAGTQVKIISYGGIITSLKTADKNGKLDNVVLGYDTLEDYLADTNYFGALIGRFGNRIGQGKFTLNGETYQLPQNNGDNHLHGGHYGYDKKNWFVTPYIENQQPGLKLQLSSPDGDQGYPGNALIQVNYLLNDQNELVIDYQAISDKATPMNLTQHSYFNLAGQGDILSHELQINASHITPVDDTLIPTGELTSVTQTPFDFRSAKTIGQDINLADQQLKYGLGYDHNFVLDKLAKHALELAARVTEPTSGRVLEIFTQEPAIQFYSGNFLDGSAKGQGRVYQHRNGFCLEPQHFPDSPNKAHFPSTILNPGETYNTRMVYRFSTLN</sequence>
<organism evidence="13 14">
    <name type="scientific">Saccharobesus litoralis</name>
    <dbReference type="NCBI Taxonomy" id="2172099"/>
    <lineage>
        <taxon>Bacteria</taxon>
        <taxon>Pseudomonadati</taxon>
        <taxon>Pseudomonadota</taxon>
        <taxon>Gammaproteobacteria</taxon>
        <taxon>Alteromonadales</taxon>
        <taxon>Alteromonadaceae</taxon>
        <taxon>Saccharobesus</taxon>
    </lineage>
</organism>
<feature type="binding site" evidence="11">
    <location>
        <position position="249"/>
    </location>
    <ligand>
        <name>beta-D-galactose</name>
        <dbReference type="ChEBI" id="CHEBI:27667"/>
    </ligand>
</feature>
<evidence type="ECO:0000256" key="10">
    <source>
        <dbReference type="PIRSR" id="PIRSR005096-1"/>
    </source>
</evidence>
<evidence type="ECO:0000256" key="7">
    <source>
        <dbReference type="ARBA" id="ARBA00023235"/>
    </source>
</evidence>
<evidence type="ECO:0000256" key="8">
    <source>
        <dbReference type="ARBA" id="ARBA00023277"/>
    </source>
</evidence>
<keyword evidence="14" id="KW-1185">Reference proteome</keyword>
<keyword evidence="6" id="KW-0597">Phosphoprotein</keyword>
<dbReference type="Proteomes" id="UP000244441">
    <property type="component" value="Plasmid unnamed1"/>
</dbReference>
<dbReference type="AlphaFoldDB" id="A0A2S0VYG6"/>
<dbReference type="GO" id="GO:0030246">
    <property type="term" value="F:carbohydrate binding"/>
    <property type="evidence" value="ECO:0007669"/>
    <property type="project" value="InterPro"/>
</dbReference>
<dbReference type="EC" id="5.1.3.3" evidence="9"/>
<evidence type="ECO:0000256" key="11">
    <source>
        <dbReference type="PIRSR" id="PIRSR005096-2"/>
    </source>
</evidence>
<evidence type="ECO:0000256" key="5">
    <source>
        <dbReference type="ARBA" id="ARBA00022490"/>
    </source>
</evidence>
<dbReference type="InterPro" id="IPR011013">
    <property type="entry name" value="Gal_mutarotase_sf_dom"/>
</dbReference>
<dbReference type="OrthoDB" id="9779408at2"/>
<comment type="pathway">
    <text evidence="2 9">Carbohydrate metabolism; hexose metabolism.</text>
</comment>
<dbReference type="Pfam" id="PF01263">
    <property type="entry name" value="Aldose_epim"/>
    <property type="match status" value="1"/>
</dbReference>
<evidence type="ECO:0000256" key="6">
    <source>
        <dbReference type="ARBA" id="ARBA00022553"/>
    </source>
</evidence>
<feature type="binding site" evidence="12">
    <location>
        <begin position="179"/>
        <end position="181"/>
    </location>
    <ligand>
        <name>beta-D-galactose</name>
        <dbReference type="ChEBI" id="CHEBI:27667"/>
    </ligand>
</feature>
<dbReference type="InterPro" id="IPR047215">
    <property type="entry name" value="Galactose_mutarotase-like"/>
</dbReference>
<dbReference type="FunFam" id="2.70.98.10:FF:000003">
    <property type="entry name" value="Aldose 1-epimerase"/>
    <property type="match status" value="1"/>
</dbReference>
<dbReference type="InterPro" id="IPR014718">
    <property type="entry name" value="GH-type_carb-bd"/>
</dbReference>
<dbReference type="CDD" id="cd09019">
    <property type="entry name" value="galactose_mutarotase_like"/>
    <property type="match status" value="1"/>
</dbReference>
<dbReference type="GO" id="GO:0004034">
    <property type="term" value="F:aldose 1-epimerase activity"/>
    <property type="evidence" value="ECO:0007669"/>
    <property type="project" value="UniProtKB-EC"/>
</dbReference>
<evidence type="ECO:0000313" key="13">
    <source>
        <dbReference type="EMBL" id="AWB69254.1"/>
    </source>
</evidence>
<dbReference type="NCBIfam" id="NF008277">
    <property type="entry name" value="PRK11055.1"/>
    <property type="match status" value="1"/>
</dbReference>
<proteinExistence type="inferred from homology"/>
<evidence type="ECO:0000256" key="2">
    <source>
        <dbReference type="ARBA" id="ARBA00005028"/>
    </source>
</evidence>
<evidence type="ECO:0000256" key="3">
    <source>
        <dbReference type="ARBA" id="ARBA00006206"/>
    </source>
</evidence>
<dbReference type="EMBL" id="CP026605">
    <property type="protein sequence ID" value="AWB69254.1"/>
    <property type="molecule type" value="Genomic_DNA"/>
</dbReference>
<keyword evidence="8 9" id="KW-0119">Carbohydrate metabolism</keyword>
<feature type="active site" description="Proton donor" evidence="10">
    <location>
        <position position="179"/>
    </location>
</feature>